<accession>U5FTA5</accession>
<dbReference type="EMBL" id="CM009303">
    <property type="protein sequence ID" value="PNT04139.1"/>
    <property type="molecule type" value="Genomic_DNA"/>
</dbReference>
<proteinExistence type="predicted"/>
<gene>
    <name evidence="2" type="ORF">POPTR_014G106900</name>
</gene>
<name>U5FTA5_POPTR</name>
<evidence type="ECO:0000256" key="1">
    <source>
        <dbReference type="SAM" id="MobiDB-lite"/>
    </source>
</evidence>
<dbReference type="AlphaFoldDB" id="U5FTA5"/>
<organism evidence="2 3">
    <name type="scientific">Populus trichocarpa</name>
    <name type="common">Western balsam poplar</name>
    <name type="synonym">Populus balsamifera subsp. trichocarpa</name>
    <dbReference type="NCBI Taxonomy" id="3694"/>
    <lineage>
        <taxon>Eukaryota</taxon>
        <taxon>Viridiplantae</taxon>
        <taxon>Streptophyta</taxon>
        <taxon>Embryophyta</taxon>
        <taxon>Tracheophyta</taxon>
        <taxon>Spermatophyta</taxon>
        <taxon>Magnoliopsida</taxon>
        <taxon>eudicotyledons</taxon>
        <taxon>Gunneridae</taxon>
        <taxon>Pentapetalae</taxon>
        <taxon>rosids</taxon>
        <taxon>fabids</taxon>
        <taxon>Malpighiales</taxon>
        <taxon>Salicaceae</taxon>
        <taxon>Saliceae</taxon>
        <taxon>Populus</taxon>
    </lineage>
</organism>
<protein>
    <submittedName>
        <fullName evidence="2">Uncharacterized protein</fullName>
    </submittedName>
</protein>
<dbReference type="InParanoid" id="U5FTA5"/>
<evidence type="ECO:0000313" key="2">
    <source>
        <dbReference type="EMBL" id="PNT04139.1"/>
    </source>
</evidence>
<reference evidence="2 3" key="1">
    <citation type="journal article" date="2006" name="Science">
        <title>The genome of black cottonwood, Populus trichocarpa (Torr. &amp; Gray).</title>
        <authorList>
            <person name="Tuskan G.A."/>
            <person name="Difazio S."/>
            <person name="Jansson S."/>
            <person name="Bohlmann J."/>
            <person name="Grigoriev I."/>
            <person name="Hellsten U."/>
            <person name="Putnam N."/>
            <person name="Ralph S."/>
            <person name="Rombauts S."/>
            <person name="Salamov A."/>
            <person name="Schein J."/>
            <person name="Sterck L."/>
            <person name="Aerts A."/>
            <person name="Bhalerao R.R."/>
            <person name="Bhalerao R.P."/>
            <person name="Blaudez D."/>
            <person name="Boerjan W."/>
            <person name="Brun A."/>
            <person name="Brunner A."/>
            <person name="Busov V."/>
            <person name="Campbell M."/>
            <person name="Carlson J."/>
            <person name="Chalot M."/>
            <person name="Chapman J."/>
            <person name="Chen G.L."/>
            <person name="Cooper D."/>
            <person name="Coutinho P.M."/>
            <person name="Couturier J."/>
            <person name="Covert S."/>
            <person name="Cronk Q."/>
            <person name="Cunningham R."/>
            <person name="Davis J."/>
            <person name="Degroeve S."/>
            <person name="Dejardin A."/>
            <person name="Depamphilis C."/>
            <person name="Detter J."/>
            <person name="Dirks B."/>
            <person name="Dubchak I."/>
            <person name="Duplessis S."/>
            <person name="Ehlting J."/>
            <person name="Ellis B."/>
            <person name="Gendler K."/>
            <person name="Goodstein D."/>
            <person name="Gribskov M."/>
            <person name="Grimwood J."/>
            <person name="Groover A."/>
            <person name="Gunter L."/>
            <person name="Hamberger B."/>
            <person name="Heinze B."/>
            <person name="Helariutta Y."/>
            <person name="Henrissat B."/>
            <person name="Holligan D."/>
            <person name="Holt R."/>
            <person name="Huang W."/>
            <person name="Islam-Faridi N."/>
            <person name="Jones S."/>
            <person name="Jones-Rhoades M."/>
            <person name="Jorgensen R."/>
            <person name="Joshi C."/>
            <person name="Kangasjarvi J."/>
            <person name="Karlsson J."/>
            <person name="Kelleher C."/>
            <person name="Kirkpatrick R."/>
            <person name="Kirst M."/>
            <person name="Kohler A."/>
            <person name="Kalluri U."/>
            <person name="Larimer F."/>
            <person name="Leebens-Mack J."/>
            <person name="Leple J.C."/>
            <person name="Locascio P."/>
            <person name="Lou Y."/>
            <person name="Lucas S."/>
            <person name="Martin F."/>
            <person name="Montanini B."/>
            <person name="Napoli C."/>
            <person name="Nelson D.R."/>
            <person name="Nelson C."/>
            <person name="Nieminen K."/>
            <person name="Nilsson O."/>
            <person name="Pereda V."/>
            <person name="Peter G."/>
            <person name="Philippe R."/>
            <person name="Pilate G."/>
            <person name="Poliakov A."/>
            <person name="Razumovskaya J."/>
            <person name="Richardson P."/>
            <person name="Rinaldi C."/>
            <person name="Ritland K."/>
            <person name="Rouze P."/>
            <person name="Ryaboy D."/>
            <person name="Schmutz J."/>
            <person name="Schrader J."/>
            <person name="Segerman B."/>
            <person name="Shin H."/>
            <person name="Siddiqui A."/>
            <person name="Sterky F."/>
            <person name="Terry A."/>
            <person name="Tsai C.J."/>
            <person name="Uberbacher E."/>
            <person name="Unneberg P."/>
            <person name="Vahala J."/>
            <person name="Wall K."/>
            <person name="Wessler S."/>
            <person name="Yang G."/>
            <person name="Yin T."/>
            <person name="Douglas C."/>
            <person name="Marra M."/>
            <person name="Sandberg G."/>
            <person name="Van de Peer Y."/>
            <person name="Rokhsar D."/>
        </authorList>
    </citation>
    <scope>NUCLEOTIDE SEQUENCE [LARGE SCALE GENOMIC DNA]</scope>
    <source>
        <strain evidence="3">cv. Nisqually</strain>
    </source>
</reference>
<sequence>MHKYTSNITNSINVECMYDKSFKNIKESTRTDRERHASPLQLKRKFLYSESSPKRTHGLQFLPKRKKNSEIQISN</sequence>
<feature type="region of interest" description="Disordered" evidence="1">
    <location>
        <begin position="27"/>
        <end position="75"/>
    </location>
</feature>
<dbReference type="HOGENOM" id="CLU_2675657_0_0_1"/>
<keyword evidence="3" id="KW-1185">Reference proteome</keyword>
<feature type="compositionally biased region" description="Basic and acidic residues" evidence="1">
    <location>
        <begin position="27"/>
        <end position="37"/>
    </location>
</feature>
<dbReference type="Proteomes" id="UP000006729">
    <property type="component" value="Chromosome 14"/>
</dbReference>
<evidence type="ECO:0000313" key="3">
    <source>
        <dbReference type="Proteomes" id="UP000006729"/>
    </source>
</evidence>